<dbReference type="SUPFAM" id="SSF46689">
    <property type="entry name" value="Homeodomain-like"/>
    <property type="match status" value="2"/>
</dbReference>
<dbReference type="InterPro" id="IPR018060">
    <property type="entry name" value="HTH_AraC"/>
</dbReference>
<accession>A0A0K1ELB3</accession>
<evidence type="ECO:0000313" key="5">
    <source>
        <dbReference type="EMBL" id="AKT41467.1"/>
    </source>
</evidence>
<dbReference type="InterPro" id="IPR050204">
    <property type="entry name" value="AraC_XylS_family_regulators"/>
</dbReference>
<dbReference type="KEGG" id="ccro:CMC5_056700"/>
<dbReference type="STRING" id="52.CMC5_056700"/>
<dbReference type="GO" id="GO:0003700">
    <property type="term" value="F:DNA-binding transcription factor activity"/>
    <property type="evidence" value="ECO:0007669"/>
    <property type="project" value="InterPro"/>
</dbReference>
<dbReference type="SMART" id="SM00342">
    <property type="entry name" value="HTH_ARAC"/>
    <property type="match status" value="1"/>
</dbReference>
<dbReference type="RefSeq" id="WP_050433255.1">
    <property type="nucleotide sequence ID" value="NZ_CP012159.1"/>
</dbReference>
<dbReference type="OrthoDB" id="112032at2"/>
<feature type="domain" description="HTH araC/xylS-type" evidence="4">
    <location>
        <begin position="150"/>
        <end position="252"/>
    </location>
</feature>
<keyword evidence="6" id="KW-1185">Reference proteome</keyword>
<evidence type="ECO:0000256" key="3">
    <source>
        <dbReference type="ARBA" id="ARBA00023163"/>
    </source>
</evidence>
<evidence type="ECO:0000256" key="2">
    <source>
        <dbReference type="ARBA" id="ARBA00023125"/>
    </source>
</evidence>
<sequence>MYASGLHQHRFAPSAAVAPAVAALWVNECGFDTAGVSIPRAEPHLVVRFGPSARRGLDFHAIGARQRAHRKVIRSGQRTVMVRLHLGTHGAVFGVPSSVIADRIVPLEDLWGVAATRELGERLFEARQVPEVVAILEEVIARRLPASEAHEAPTQLALDAAARLGTARVNDVAKALGVSERTLRRVFREAVGMSPKEFSQLTRFHRALREARAGLHVDWAGIASATGYYDQAHLIAEFRKIVGVTPRAFLGELRGAASSTTGRERGARSET</sequence>
<dbReference type="PROSITE" id="PS01124">
    <property type="entry name" value="HTH_ARAC_FAMILY_2"/>
    <property type="match status" value="1"/>
</dbReference>
<keyword evidence="3" id="KW-0804">Transcription</keyword>
<organism evidence="5 6">
    <name type="scientific">Chondromyces crocatus</name>
    <dbReference type="NCBI Taxonomy" id="52"/>
    <lineage>
        <taxon>Bacteria</taxon>
        <taxon>Pseudomonadati</taxon>
        <taxon>Myxococcota</taxon>
        <taxon>Polyangia</taxon>
        <taxon>Polyangiales</taxon>
        <taxon>Polyangiaceae</taxon>
        <taxon>Chondromyces</taxon>
    </lineage>
</organism>
<dbReference type="PANTHER" id="PTHR46796:SF15">
    <property type="entry name" value="BLL1074 PROTEIN"/>
    <property type="match status" value="1"/>
</dbReference>
<evidence type="ECO:0000313" key="6">
    <source>
        <dbReference type="Proteomes" id="UP000067626"/>
    </source>
</evidence>
<dbReference type="PATRIC" id="fig|52.7.peg.6245"/>
<dbReference type="GO" id="GO:0043565">
    <property type="term" value="F:sequence-specific DNA binding"/>
    <property type="evidence" value="ECO:0007669"/>
    <property type="project" value="InterPro"/>
</dbReference>
<dbReference type="Pfam" id="PF12833">
    <property type="entry name" value="HTH_18"/>
    <property type="match status" value="1"/>
</dbReference>
<keyword evidence="1" id="KW-0805">Transcription regulation</keyword>
<dbReference type="PANTHER" id="PTHR46796">
    <property type="entry name" value="HTH-TYPE TRANSCRIPTIONAL ACTIVATOR RHAS-RELATED"/>
    <property type="match status" value="1"/>
</dbReference>
<reference evidence="5 6" key="1">
    <citation type="submission" date="2015-07" db="EMBL/GenBank/DDBJ databases">
        <title>Genome analysis of myxobacterium Chondromyces crocatus Cm c5 reveals a high potential for natural compound synthesis and the genetic basis for the loss of fruiting body formation.</title>
        <authorList>
            <person name="Zaburannyi N."/>
            <person name="Bunk B."/>
            <person name="Maier J."/>
            <person name="Overmann J."/>
            <person name="Mueller R."/>
        </authorList>
    </citation>
    <scope>NUCLEOTIDE SEQUENCE [LARGE SCALE GENOMIC DNA]</scope>
    <source>
        <strain evidence="5 6">Cm c5</strain>
    </source>
</reference>
<proteinExistence type="predicted"/>
<dbReference type="Proteomes" id="UP000067626">
    <property type="component" value="Chromosome"/>
</dbReference>
<dbReference type="EMBL" id="CP012159">
    <property type="protein sequence ID" value="AKT41467.1"/>
    <property type="molecule type" value="Genomic_DNA"/>
</dbReference>
<gene>
    <name evidence="5" type="ORF">CMC5_056700</name>
</gene>
<dbReference type="Gene3D" id="1.10.10.60">
    <property type="entry name" value="Homeodomain-like"/>
    <property type="match status" value="1"/>
</dbReference>
<dbReference type="AlphaFoldDB" id="A0A0K1ELB3"/>
<protein>
    <recommendedName>
        <fullName evidence="4">HTH araC/xylS-type domain-containing protein</fullName>
    </recommendedName>
</protein>
<evidence type="ECO:0000259" key="4">
    <source>
        <dbReference type="PROSITE" id="PS01124"/>
    </source>
</evidence>
<name>A0A0K1ELB3_CHOCO</name>
<evidence type="ECO:0000256" key="1">
    <source>
        <dbReference type="ARBA" id="ARBA00023015"/>
    </source>
</evidence>
<dbReference type="InterPro" id="IPR009057">
    <property type="entry name" value="Homeodomain-like_sf"/>
</dbReference>
<keyword evidence="2" id="KW-0238">DNA-binding</keyword>